<protein>
    <submittedName>
        <fullName evidence="1">Uncharacterized protein</fullName>
    </submittedName>
</protein>
<accession>A0ACC2HEI4</accession>
<organism evidence="1 2">
    <name type="scientific">Dallia pectoralis</name>
    <name type="common">Alaska blackfish</name>
    <dbReference type="NCBI Taxonomy" id="75939"/>
    <lineage>
        <taxon>Eukaryota</taxon>
        <taxon>Metazoa</taxon>
        <taxon>Chordata</taxon>
        <taxon>Craniata</taxon>
        <taxon>Vertebrata</taxon>
        <taxon>Euteleostomi</taxon>
        <taxon>Actinopterygii</taxon>
        <taxon>Neopterygii</taxon>
        <taxon>Teleostei</taxon>
        <taxon>Protacanthopterygii</taxon>
        <taxon>Esociformes</taxon>
        <taxon>Umbridae</taxon>
        <taxon>Dallia</taxon>
    </lineage>
</organism>
<dbReference type="Proteomes" id="UP001157502">
    <property type="component" value="Chromosome 3"/>
</dbReference>
<sequence>MVISDAEDLDAPEVNPENISCYGKYTDLYSPNVEQEDEEPVAVNVKNIQHTAMEETDITLPDIVANLSLPIDHKRVSRFNISRANVWDGAVRGFKRTTYSETCDMLVKFTDDAGYLEEGIDTGGPRQEFLTLLMKLIKDRPIFDGPEGHRYLVYNANAVREDEYYLAGKMIAVSVVHGGPGPHFLSEDLVQYLAGQPSFKAPIHLITDEEIGKALQEIENAASLDALRECMMRHSTMLQTAGCLRHVATVGEKDKVLSDYLQLHIIDRNSSVIERPRHDDAHDGRRHDYAHDGRRHDYAHDGRRHDYAHDGRRHDYAHDGRRHDYAHDGRRHDYAHDGRRHDYAHDGRRHDYAHDGRRHDYAHDGRRHDYAHDGRRHDYATMAAATTTLTMAAATTTLTMAAATTTLTMAAATTPPTMAAATTAPPMAAATTAPTMASATTSPTTADSEPHKTADSEPHKTADSEPHKMADSQPY</sequence>
<reference evidence="1" key="1">
    <citation type="submission" date="2021-05" db="EMBL/GenBank/DDBJ databases">
        <authorList>
            <person name="Pan Q."/>
            <person name="Jouanno E."/>
            <person name="Zahm M."/>
            <person name="Klopp C."/>
            <person name="Cabau C."/>
            <person name="Louis A."/>
            <person name="Berthelot C."/>
            <person name="Parey E."/>
            <person name="Roest Crollius H."/>
            <person name="Montfort J."/>
            <person name="Robinson-Rechavi M."/>
            <person name="Bouchez O."/>
            <person name="Lampietro C."/>
            <person name="Lopez Roques C."/>
            <person name="Donnadieu C."/>
            <person name="Postlethwait J."/>
            <person name="Bobe J."/>
            <person name="Dillon D."/>
            <person name="Chandos A."/>
            <person name="von Hippel F."/>
            <person name="Guiguen Y."/>
        </authorList>
    </citation>
    <scope>NUCLEOTIDE SEQUENCE</scope>
    <source>
        <strain evidence="1">YG-Jan2019</strain>
    </source>
</reference>
<keyword evidence="2" id="KW-1185">Reference proteome</keyword>
<gene>
    <name evidence="1" type="ORF">DPEC_G00039410</name>
</gene>
<evidence type="ECO:0000313" key="1">
    <source>
        <dbReference type="EMBL" id="KAJ8014359.1"/>
    </source>
</evidence>
<evidence type="ECO:0000313" key="2">
    <source>
        <dbReference type="Proteomes" id="UP001157502"/>
    </source>
</evidence>
<proteinExistence type="predicted"/>
<name>A0ACC2HEI4_DALPE</name>
<comment type="caution">
    <text evidence="1">The sequence shown here is derived from an EMBL/GenBank/DDBJ whole genome shotgun (WGS) entry which is preliminary data.</text>
</comment>
<dbReference type="EMBL" id="CM055730">
    <property type="protein sequence ID" value="KAJ8014359.1"/>
    <property type="molecule type" value="Genomic_DNA"/>
</dbReference>